<proteinExistence type="predicted"/>
<dbReference type="EMBL" id="CP109491">
    <property type="protein sequence ID" value="WUX42251.1"/>
    <property type="molecule type" value="Genomic_DNA"/>
</dbReference>
<keyword evidence="1" id="KW-0472">Membrane</keyword>
<dbReference type="InterPro" id="IPR045629">
    <property type="entry name" value="DUF6232"/>
</dbReference>
<keyword evidence="3" id="KW-1185">Reference proteome</keyword>
<keyword evidence="1" id="KW-1133">Transmembrane helix</keyword>
<organism evidence="2 3">
    <name type="scientific">Streptomyces anulatus</name>
    <name type="common">Streptomyces chrysomallus</name>
    <dbReference type="NCBI Taxonomy" id="1892"/>
    <lineage>
        <taxon>Bacteria</taxon>
        <taxon>Bacillati</taxon>
        <taxon>Actinomycetota</taxon>
        <taxon>Actinomycetes</taxon>
        <taxon>Kitasatosporales</taxon>
        <taxon>Streptomycetaceae</taxon>
        <taxon>Streptomyces</taxon>
    </lineage>
</organism>
<dbReference type="Proteomes" id="UP001431926">
    <property type="component" value="Chromosome"/>
</dbReference>
<feature type="transmembrane region" description="Helical" evidence="1">
    <location>
        <begin position="35"/>
        <end position="68"/>
    </location>
</feature>
<accession>A0ABZ1ZTZ2</accession>
<keyword evidence="1" id="KW-0812">Transmembrane</keyword>
<evidence type="ECO:0000313" key="2">
    <source>
        <dbReference type="EMBL" id="WUX42251.1"/>
    </source>
</evidence>
<evidence type="ECO:0000256" key="1">
    <source>
        <dbReference type="SAM" id="Phobius"/>
    </source>
</evidence>
<protein>
    <submittedName>
        <fullName evidence="2">DUF6232 family protein</fullName>
    </submittedName>
</protein>
<evidence type="ECO:0000313" key="3">
    <source>
        <dbReference type="Proteomes" id="UP001431926"/>
    </source>
</evidence>
<gene>
    <name evidence="2" type="ORF">OG367_26585</name>
</gene>
<sequence length="144" mass="15829">MAVKRRMLWIGSAALPLHNLTRVQAIKIKPERNVLRFLLGMALVAVVYSVTDWAPVLVLLIVLVVLFVKMMATPEKPALVVETAGGSRLLVTLPSVDELRAIAGRIVHAIDHPEAEFTAYVHQLNNYNGPVFNQNGGQNTGIRL</sequence>
<name>A0ABZ1ZTZ2_STRAQ</name>
<reference evidence="2" key="1">
    <citation type="submission" date="2022-10" db="EMBL/GenBank/DDBJ databases">
        <title>The complete genomes of actinobacterial strains from the NBC collection.</title>
        <authorList>
            <person name="Joergensen T.S."/>
            <person name="Alvarez Arevalo M."/>
            <person name="Sterndorff E.B."/>
            <person name="Faurdal D."/>
            <person name="Vuksanovic O."/>
            <person name="Mourched A.-S."/>
            <person name="Charusanti P."/>
            <person name="Shaw S."/>
            <person name="Blin K."/>
            <person name="Weber T."/>
        </authorList>
    </citation>
    <scope>NUCLEOTIDE SEQUENCE</scope>
    <source>
        <strain evidence="2">NBC_01436</strain>
    </source>
</reference>
<dbReference type="Pfam" id="PF19744">
    <property type="entry name" value="DUF6232"/>
    <property type="match status" value="1"/>
</dbReference>
<dbReference type="RefSeq" id="WP_329360427.1">
    <property type="nucleotide sequence ID" value="NZ_CP109491.1"/>
</dbReference>